<proteinExistence type="predicted"/>
<dbReference type="AlphaFoldDB" id="A0A7R9H391"/>
<name>A0A7R9H391_TIMPO</name>
<feature type="signal peptide" evidence="1">
    <location>
        <begin position="1"/>
        <end position="22"/>
    </location>
</feature>
<feature type="chain" id="PRO_5031443356" evidence="1">
    <location>
        <begin position="23"/>
        <end position="86"/>
    </location>
</feature>
<sequence length="86" mass="9593">MTVKLGFQQVALVIIVVDVAVSESDLARLKCGAILNTRRNLPELEWNGPVSYAKLAHSILVKRLTWFSPDEDVKMCLVKGKDETSH</sequence>
<dbReference type="EMBL" id="OD003343">
    <property type="protein sequence ID" value="CAD7407584.1"/>
    <property type="molecule type" value="Genomic_DNA"/>
</dbReference>
<accession>A0A7R9H391</accession>
<organism evidence="2">
    <name type="scientific">Timema poppense</name>
    <name type="common">Walking stick</name>
    <dbReference type="NCBI Taxonomy" id="170557"/>
    <lineage>
        <taxon>Eukaryota</taxon>
        <taxon>Metazoa</taxon>
        <taxon>Ecdysozoa</taxon>
        <taxon>Arthropoda</taxon>
        <taxon>Hexapoda</taxon>
        <taxon>Insecta</taxon>
        <taxon>Pterygota</taxon>
        <taxon>Neoptera</taxon>
        <taxon>Polyneoptera</taxon>
        <taxon>Phasmatodea</taxon>
        <taxon>Timematodea</taxon>
        <taxon>Timematoidea</taxon>
        <taxon>Timematidae</taxon>
        <taxon>Timema</taxon>
    </lineage>
</organism>
<evidence type="ECO:0000313" key="2">
    <source>
        <dbReference type="EMBL" id="CAD7407584.1"/>
    </source>
</evidence>
<gene>
    <name evidence="2" type="ORF">TPSB3V08_LOCUS5962</name>
</gene>
<keyword evidence="1" id="KW-0732">Signal</keyword>
<protein>
    <submittedName>
        <fullName evidence="2">Uncharacterized protein</fullName>
    </submittedName>
</protein>
<evidence type="ECO:0000256" key="1">
    <source>
        <dbReference type="SAM" id="SignalP"/>
    </source>
</evidence>
<reference evidence="2" key="1">
    <citation type="submission" date="2020-11" db="EMBL/GenBank/DDBJ databases">
        <authorList>
            <person name="Tran Van P."/>
        </authorList>
    </citation>
    <scope>NUCLEOTIDE SEQUENCE</scope>
</reference>